<evidence type="ECO:0000313" key="3">
    <source>
        <dbReference type="Proteomes" id="UP001204643"/>
    </source>
</evidence>
<reference evidence="2" key="1">
    <citation type="submission" date="2022-07" db="EMBL/GenBank/DDBJ databases">
        <title>Identification and characterization of Bacillus thuringiensis and other Bacillus cereus group isolates from spinach by whole genome sequencing.</title>
        <authorList>
            <person name="Zao X."/>
            <person name="Zervas A."/>
            <person name="Hendriks M."/>
            <person name="Rajkovic A."/>
            <person name="Van Overbeek L."/>
            <person name="Hendriksen N.B."/>
            <person name="Uyttendaele M."/>
        </authorList>
    </citation>
    <scope>NUCLEOTIDE SEQUENCE</scope>
    <source>
        <strain evidence="2">781001F-1</strain>
    </source>
</reference>
<evidence type="ECO:0000313" key="2">
    <source>
        <dbReference type="EMBL" id="MCQ6288975.1"/>
    </source>
</evidence>
<dbReference type="RefSeq" id="WP_256425481.1">
    <property type="nucleotide sequence ID" value="NZ_JANHDY010000134.1"/>
</dbReference>
<evidence type="ECO:0000259" key="1">
    <source>
        <dbReference type="Pfam" id="PF13799"/>
    </source>
</evidence>
<proteinExistence type="predicted"/>
<dbReference type="AlphaFoldDB" id="A0AAW5L7F1"/>
<protein>
    <submittedName>
        <fullName evidence="2">DUF4183 domain-containing protein</fullName>
    </submittedName>
</protein>
<sequence>MVIVKPFMGVRRFTTTASTGTAAGADLTFANTDFTDDAGATTSTFPSSPAIVNLYINGILQTSDNVTGLSTTAVTVVGGATLDGANPIIIEFIVN</sequence>
<dbReference type="Proteomes" id="UP001204643">
    <property type="component" value="Unassembled WGS sequence"/>
</dbReference>
<accession>A0AAW5L7F1</accession>
<name>A0AAW5L7F1_BACCE</name>
<dbReference type="Pfam" id="PF13799">
    <property type="entry name" value="DUF4183"/>
    <property type="match status" value="1"/>
</dbReference>
<comment type="caution">
    <text evidence="2">The sequence shown here is derived from an EMBL/GenBank/DDBJ whole genome shotgun (WGS) entry which is preliminary data.</text>
</comment>
<organism evidence="2 3">
    <name type="scientific">Bacillus cereus</name>
    <dbReference type="NCBI Taxonomy" id="1396"/>
    <lineage>
        <taxon>Bacteria</taxon>
        <taxon>Bacillati</taxon>
        <taxon>Bacillota</taxon>
        <taxon>Bacilli</taxon>
        <taxon>Bacillales</taxon>
        <taxon>Bacillaceae</taxon>
        <taxon>Bacillus</taxon>
        <taxon>Bacillus cereus group</taxon>
    </lineage>
</organism>
<dbReference type="InterPro" id="IPR025237">
    <property type="entry name" value="DUF4183"/>
</dbReference>
<gene>
    <name evidence="2" type="ORF">NPM19_30820</name>
</gene>
<feature type="domain" description="DUF4183" evidence="1">
    <location>
        <begin position="22"/>
        <end position="92"/>
    </location>
</feature>
<dbReference type="EMBL" id="JANHEB010000108">
    <property type="protein sequence ID" value="MCQ6288975.1"/>
    <property type="molecule type" value="Genomic_DNA"/>
</dbReference>